<keyword evidence="16 17" id="KW-0862">Zinc</keyword>
<dbReference type="InterPro" id="IPR018517">
    <property type="entry name" value="tRNA_hU_synthase_CS"/>
</dbReference>
<proteinExistence type="inferred from homology"/>
<comment type="caution">
    <text evidence="20">The sequence shown here is derived from an EMBL/GenBank/DDBJ whole genome shotgun (WGS) entry which is preliminary data.</text>
</comment>
<keyword evidence="8 16" id="KW-0863">Zinc-finger</keyword>
<evidence type="ECO:0000256" key="12">
    <source>
        <dbReference type="ARBA" id="ARBA00048266"/>
    </source>
</evidence>
<dbReference type="PROSITE" id="PS01136">
    <property type="entry name" value="UPF0034"/>
    <property type="match status" value="1"/>
</dbReference>
<dbReference type="EMBL" id="JAFCIX010000021">
    <property type="protein sequence ID" value="KAH6601047.1"/>
    <property type="molecule type" value="Genomic_DNA"/>
</dbReference>
<comment type="cofactor">
    <cofactor evidence="1 17">
        <name>FMN</name>
        <dbReference type="ChEBI" id="CHEBI:58210"/>
    </cofactor>
</comment>
<evidence type="ECO:0000256" key="14">
    <source>
        <dbReference type="ARBA" id="ARBA00049447"/>
    </source>
</evidence>
<protein>
    <recommendedName>
        <fullName evidence="3 17">tRNA-dihydrouridine(47) synthase [NAD(P)(+)]</fullName>
        <ecNumber evidence="2 17">1.3.1.89</ecNumber>
    </recommendedName>
    <alternativeName>
        <fullName evidence="17">tRNA-dihydrouridine synthase 3</fullName>
    </alternativeName>
</protein>
<dbReference type="SUPFAM" id="SSF51395">
    <property type="entry name" value="FMN-linked oxidoreductases"/>
    <property type="match status" value="1"/>
</dbReference>
<feature type="region of interest" description="Disordered" evidence="18">
    <location>
        <begin position="257"/>
        <end position="288"/>
    </location>
</feature>
<evidence type="ECO:0000256" key="11">
    <source>
        <dbReference type="ARBA" id="ARBA00023027"/>
    </source>
</evidence>
<dbReference type="Proteomes" id="UP001648503">
    <property type="component" value="Unassembled WGS sequence"/>
</dbReference>
<dbReference type="InterPro" id="IPR000571">
    <property type="entry name" value="Znf_CCCH"/>
</dbReference>
<evidence type="ECO:0000256" key="7">
    <source>
        <dbReference type="ARBA" id="ARBA00022694"/>
    </source>
</evidence>
<feature type="compositionally biased region" description="Basic and acidic residues" evidence="18">
    <location>
        <begin position="1"/>
        <end position="23"/>
    </location>
</feature>
<comment type="catalytic activity">
    <reaction evidence="15">
        <text>5,6-dihydrouridine(47) in tRNA + NADP(+) = uridine(47) in tRNA + NADPH + H(+)</text>
        <dbReference type="Rhea" id="RHEA:53360"/>
        <dbReference type="Rhea" id="RHEA-COMP:13539"/>
        <dbReference type="Rhea" id="RHEA-COMP:13540"/>
        <dbReference type="ChEBI" id="CHEBI:15378"/>
        <dbReference type="ChEBI" id="CHEBI:57783"/>
        <dbReference type="ChEBI" id="CHEBI:58349"/>
        <dbReference type="ChEBI" id="CHEBI:65315"/>
        <dbReference type="ChEBI" id="CHEBI:74443"/>
        <dbReference type="EC" id="1.3.1.89"/>
    </reaction>
    <physiologicalReaction direction="right-to-left" evidence="15">
        <dbReference type="Rhea" id="RHEA:53362"/>
    </physiologicalReaction>
</comment>
<dbReference type="EC" id="1.3.1.89" evidence="2 17"/>
<dbReference type="InterPro" id="IPR013785">
    <property type="entry name" value="Aldolase_TIM"/>
</dbReference>
<comment type="function">
    <text evidence="17">Catalyzes the synthesis of dihydrouridine, a modified base found in the D-loop of most tRNAs. Specifically modifies U47 in cytoplasmic tRNAs.</text>
</comment>
<dbReference type="SMART" id="SM00356">
    <property type="entry name" value="ZnF_C3H1"/>
    <property type="match status" value="2"/>
</dbReference>
<evidence type="ECO:0000256" key="8">
    <source>
        <dbReference type="ARBA" id="ARBA00022771"/>
    </source>
</evidence>
<evidence type="ECO:0000256" key="16">
    <source>
        <dbReference type="PROSITE-ProRule" id="PRU00723"/>
    </source>
</evidence>
<feature type="zinc finger region" description="C3H1-type" evidence="16">
    <location>
        <begin position="135"/>
        <end position="163"/>
    </location>
</feature>
<comment type="similarity">
    <text evidence="17">Belongs to the dus family. Dus3 subfamily.</text>
</comment>
<gene>
    <name evidence="20" type="ORF">BASA50_001875</name>
</gene>
<organism evidence="20 21">
    <name type="scientific">Batrachochytrium salamandrivorans</name>
    <dbReference type="NCBI Taxonomy" id="1357716"/>
    <lineage>
        <taxon>Eukaryota</taxon>
        <taxon>Fungi</taxon>
        <taxon>Fungi incertae sedis</taxon>
        <taxon>Chytridiomycota</taxon>
        <taxon>Chytridiomycota incertae sedis</taxon>
        <taxon>Chytridiomycetes</taxon>
        <taxon>Rhizophydiales</taxon>
        <taxon>Rhizophydiales incertae sedis</taxon>
        <taxon>Batrachochytrium</taxon>
    </lineage>
</organism>
<reference evidence="20 21" key="1">
    <citation type="submission" date="2021-02" db="EMBL/GenBank/DDBJ databases">
        <title>Variation within the Batrachochytrium salamandrivorans European outbreak.</title>
        <authorList>
            <person name="Kelly M."/>
            <person name="Pasmans F."/>
            <person name="Shea T.P."/>
            <person name="Munoz J.F."/>
            <person name="Carranza S."/>
            <person name="Cuomo C.A."/>
            <person name="Martel A."/>
        </authorList>
    </citation>
    <scope>NUCLEOTIDE SEQUENCE [LARGE SCALE GENOMIC DNA]</scope>
    <source>
        <strain evidence="20 21">AMFP18/2</strain>
    </source>
</reference>
<evidence type="ECO:0000256" key="6">
    <source>
        <dbReference type="ARBA" id="ARBA00022664"/>
    </source>
</evidence>
<dbReference type="PANTHER" id="PTHR45846:SF1">
    <property type="entry name" value="TRNA-DIHYDROURIDINE(47) SYNTHASE [NAD(P)(+)]-LIKE"/>
    <property type="match status" value="1"/>
</dbReference>
<feature type="region of interest" description="Disordered" evidence="18">
    <location>
        <begin position="1"/>
        <end position="45"/>
    </location>
</feature>
<evidence type="ECO:0000256" key="18">
    <source>
        <dbReference type="SAM" id="MobiDB-lite"/>
    </source>
</evidence>
<evidence type="ECO:0000256" key="15">
    <source>
        <dbReference type="ARBA" id="ARBA00049513"/>
    </source>
</evidence>
<feature type="zinc finger region" description="C3H1-type" evidence="16">
    <location>
        <begin position="176"/>
        <end position="201"/>
    </location>
</feature>
<feature type="region of interest" description="Disordered" evidence="18">
    <location>
        <begin position="360"/>
        <end position="382"/>
    </location>
</feature>
<dbReference type="PROSITE" id="PS50103">
    <property type="entry name" value="ZF_C3H1"/>
    <property type="match status" value="2"/>
</dbReference>
<evidence type="ECO:0000256" key="17">
    <source>
        <dbReference type="RuleBase" id="RU291113"/>
    </source>
</evidence>
<dbReference type="PANTHER" id="PTHR45846">
    <property type="entry name" value="TRNA-DIHYDROURIDINE(47) SYNTHASE [NAD(P)(+)]-LIKE"/>
    <property type="match status" value="1"/>
</dbReference>
<dbReference type="Gene3D" id="3.20.20.70">
    <property type="entry name" value="Aldolase class I"/>
    <property type="match status" value="1"/>
</dbReference>
<dbReference type="InterPro" id="IPR035587">
    <property type="entry name" value="DUS-like_FMN-bd"/>
</dbReference>
<evidence type="ECO:0000259" key="19">
    <source>
        <dbReference type="PROSITE" id="PS50103"/>
    </source>
</evidence>
<feature type="compositionally biased region" description="Basic and acidic residues" evidence="18">
    <location>
        <begin position="360"/>
        <end position="377"/>
    </location>
</feature>
<keyword evidence="9 17" id="KW-0521">NADP</keyword>
<feature type="region of interest" description="Disordered" evidence="18">
    <location>
        <begin position="62"/>
        <end position="129"/>
    </location>
</feature>
<keyword evidence="4 17" id="KW-0285">Flavoprotein</keyword>
<evidence type="ECO:0000256" key="13">
    <source>
        <dbReference type="ARBA" id="ARBA00048342"/>
    </source>
</evidence>
<comment type="catalytic activity">
    <reaction evidence="14">
        <text>a 5,6-dihydrouridine in mRNA + NADP(+) = a uridine in mRNA + NADPH + H(+)</text>
        <dbReference type="Rhea" id="RHEA:69855"/>
        <dbReference type="Rhea" id="RHEA-COMP:14658"/>
        <dbReference type="Rhea" id="RHEA-COMP:17789"/>
        <dbReference type="ChEBI" id="CHEBI:15378"/>
        <dbReference type="ChEBI" id="CHEBI:57783"/>
        <dbReference type="ChEBI" id="CHEBI:58349"/>
        <dbReference type="ChEBI" id="CHEBI:65315"/>
        <dbReference type="ChEBI" id="CHEBI:74443"/>
    </reaction>
    <physiologicalReaction direction="right-to-left" evidence="14">
        <dbReference type="Rhea" id="RHEA:69857"/>
    </physiologicalReaction>
</comment>
<feature type="domain" description="C3H1-type" evidence="19">
    <location>
        <begin position="135"/>
        <end position="163"/>
    </location>
</feature>
<keyword evidence="6" id="KW-0507">mRNA processing</keyword>
<feature type="domain" description="C3H1-type" evidence="19">
    <location>
        <begin position="176"/>
        <end position="201"/>
    </location>
</feature>
<keyword evidence="7 17" id="KW-0819">tRNA processing</keyword>
<sequence length="775" mass="86632">MTEPDTLKRKADEPSSDHRKEVKTSPPVILKENHPPPNEDHTKGILRVKPEFRVLVDAAAEASLVKSTRDSRDANINEDRHAINHNGVRTANSDGDDDAEAAGSANKDQYRDKSSKNKRRGQNIPKERKFKAQHDAVKLCNKVSRGDSTCPLGDQCRYSHDVSAYLLAKGPDLGTVCPQFELLGECKFGIKCRFSGAHTNAEGMQVVKDVVLSEDVFVKNHSMKDAIRDIKQGRIDRTRSTQFIEWWAKEETKLHNSLKGNKSSKKQESEVDDLPAAEESAGLDSGIAKDTDIECAKMTTETVIEGAEMVTETVIEDTKVVTETSIEDTKVATETATNDIEIVAETVTKDTEIATETAIKEDSKDTSTPNQKEHETIEAESQGDTYIPLRPNEKKKVDFHGKTYLAPLTTVGNIPFRRICKGYGVDITCSEMAISRQLLSGSPVEWALTRRHVSEDLFGIQVACNDPCEYTRVVEALCQKVDMDFIDLNMGCPIDVMTKRGAGSALLERRNKVRGMLLGAVHVSSVPITVKMRMGLTSKRKVGHKIIPLARDCGVAALSLHGRSKEQRYTKLADWDYTLECAKMCQWEPQSFNAPVVASWSQGPPEPPAFFGNGDVFSPQEYWDHFDDAVKADSPLAGIMIGRGALTKPWIFKEIKERKLWDISSGERFDMLKDFTKFGLECWGSDTMGVNTTRRFMCEWLSFLYRYVPVGILEVLPQRVNERPERFVGRNDLETLMASDNSSDWIKITEMLLGPAPESFQFLPKHKSNAYTPQG</sequence>
<evidence type="ECO:0000256" key="9">
    <source>
        <dbReference type="ARBA" id="ARBA00022857"/>
    </source>
</evidence>
<keyword evidence="11 17" id="KW-0520">NAD</keyword>
<evidence type="ECO:0000256" key="2">
    <source>
        <dbReference type="ARBA" id="ARBA00012376"/>
    </source>
</evidence>
<keyword evidence="16 17" id="KW-0479">Metal-binding</keyword>
<evidence type="ECO:0000256" key="5">
    <source>
        <dbReference type="ARBA" id="ARBA00022643"/>
    </source>
</evidence>
<dbReference type="CDD" id="cd02801">
    <property type="entry name" value="DUS_like_FMN"/>
    <property type="match status" value="1"/>
</dbReference>
<dbReference type="Pfam" id="PF25585">
    <property type="entry name" value="zf-CCCH_DUS3L"/>
    <property type="match status" value="2"/>
</dbReference>
<keyword evidence="10 17" id="KW-0560">Oxidoreductase</keyword>
<evidence type="ECO:0000256" key="10">
    <source>
        <dbReference type="ARBA" id="ARBA00023002"/>
    </source>
</evidence>
<evidence type="ECO:0000256" key="3">
    <source>
        <dbReference type="ARBA" id="ARBA00022143"/>
    </source>
</evidence>
<evidence type="ECO:0000256" key="1">
    <source>
        <dbReference type="ARBA" id="ARBA00001917"/>
    </source>
</evidence>
<feature type="compositionally biased region" description="Basic and acidic residues" evidence="18">
    <location>
        <begin position="31"/>
        <end position="45"/>
    </location>
</feature>
<keyword evidence="21" id="KW-1185">Reference proteome</keyword>
<dbReference type="Pfam" id="PF01207">
    <property type="entry name" value="Dus"/>
    <property type="match status" value="2"/>
</dbReference>
<evidence type="ECO:0000256" key="4">
    <source>
        <dbReference type="ARBA" id="ARBA00022630"/>
    </source>
</evidence>
<accession>A0ABQ8FMW8</accession>
<dbReference type="Gene3D" id="4.10.1000.10">
    <property type="entry name" value="Zinc finger, CCCH-type"/>
    <property type="match status" value="1"/>
</dbReference>
<evidence type="ECO:0000313" key="21">
    <source>
        <dbReference type="Proteomes" id="UP001648503"/>
    </source>
</evidence>
<evidence type="ECO:0000313" key="20">
    <source>
        <dbReference type="EMBL" id="KAH6601047.1"/>
    </source>
</evidence>
<comment type="catalytic activity">
    <reaction evidence="13">
        <text>a 5,6-dihydrouridine in mRNA + NAD(+) = a uridine in mRNA + NADH + H(+)</text>
        <dbReference type="Rhea" id="RHEA:69851"/>
        <dbReference type="Rhea" id="RHEA-COMP:14658"/>
        <dbReference type="Rhea" id="RHEA-COMP:17789"/>
        <dbReference type="ChEBI" id="CHEBI:15378"/>
        <dbReference type="ChEBI" id="CHEBI:57540"/>
        <dbReference type="ChEBI" id="CHEBI:57945"/>
        <dbReference type="ChEBI" id="CHEBI:65315"/>
        <dbReference type="ChEBI" id="CHEBI:74443"/>
    </reaction>
    <physiologicalReaction direction="right-to-left" evidence="13">
        <dbReference type="Rhea" id="RHEA:69853"/>
    </physiologicalReaction>
</comment>
<name>A0ABQ8FMW8_9FUNG</name>
<feature type="compositionally biased region" description="Basic and acidic residues" evidence="18">
    <location>
        <begin position="67"/>
        <end position="82"/>
    </location>
</feature>
<comment type="catalytic activity">
    <reaction evidence="12">
        <text>5,6-dihydrouridine(47) in tRNA + NAD(+) = uridine(47) in tRNA + NADH + H(+)</text>
        <dbReference type="Rhea" id="RHEA:53364"/>
        <dbReference type="Rhea" id="RHEA-COMP:13539"/>
        <dbReference type="Rhea" id="RHEA-COMP:13540"/>
        <dbReference type="ChEBI" id="CHEBI:15378"/>
        <dbReference type="ChEBI" id="CHEBI:57540"/>
        <dbReference type="ChEBI" id="CHEBI:57945"/>
        <dbReference type="ChEBI" id="CHEBI:65315"/>
        <dbReference type="ChEBI" id="CHEBI:74443"/>
        <dbReference type="EC" id="1.3.1.89"/>
    </reaction>
    <physiologicalReaction direction="right-to-left" evidence="12">
        <dbReference type="Rhea" id="RHEA:53366"/>
    </physiologicalReaction>
</comment>
<keyword evidence="5 17" id="KW-0288">FMN</keyword>